<organism evidence="2 3">
    <name type="scientific">Adhaeribacter pallidiroseus</name>
    <dbReference type="NCBI Taxonomy" id="2072847"/>
    <lineage>
        <taxon>Bacteria</taxon>
        <taxon>Pseudomonadati</taxon>
        <taxon>Bacteroidota</taxon>
        <taxon>Cytophagia</taxon>
        <taxon>Cytophagales</taxon>
        <taxon>Hymenobacteraceae</taxon>
        <taxon>Adhaeribacter</taxon>
    </lineage>
</organism>
<name>A0A369QME2_9BACT</name>
<accession>A0A369QME2</accession>
<gene>
    <name evidence="2" type="ORF">AHMF7616_04152</name>
</gene>
<dbReference type="Pfam" id="PF17115">
    <property type="entry name" value="Toast_rack_N"/>
    <property type="match status" value="1"/>
</dbReference>
<feature type="domain" description="DUF2154" evidence="1">
    <location>
        <begin position="50"/>
        <end position="132"/>
    </location>
</feature>
<evidence type="ECO:0000313" key="3">
    <source>
        <dbReference type="Proteomes" id="UP000253919"/>
    </source>
</evidence>
<dbReference type="RefSeq" id="WP_158546214.1">
    <property type="nucleotide sequence ID" value="NZ_QASA01000001.1"/>
</dbReference>
<protein>
    <recommendedName>
        <fullName evidence="1">DUF2154 domain-containing protein</fullName>
    </recommendedName>
</protein>
<dbReference type="InterPro" id="IPR031346">
    <property type="entry name" value="DUF2154_N"/>
</dbReference>
<proteinExistence type="predicted"/>
<reference evidence="2 3" key="1">
    <citation type="submission" date="2018-04" db="EMBL/GenBank/DDBJ databases">
        <title>Adhaeribacter sp. HMF7616 genome sequencing and assembly.</title>
        <authorList>
            <person name="Kang H."/>
            <person name="Kang J."/>
            <person name="Cha I."/>
            <person name="Kim H."/>
            <person name="Joh K."/>
        </authorList>
    </citation>
    <scope>NUCLEOTIDE SEQUENCE [LARGE SCALE GENOMIC DNA]</scope>
    <source>
        <strain evidence="2 3">HMF7616</strain>
    </source>
</reference>
<keyword evidence="3" id="KW-1185">Reference proteome</keyword>
<evidence type="ECO:0000259" key="1">
    <source>
        <dbReference type="Pfam" id="PF17115"/>
    </source>
</evidence>
<dbReference type="AlphaFoldDB" id="A0A369QME2"/>
<sequence>MSTSMKPIKLILLSVFSAAVLTLTGYQPVLAQHSTSQSLDLKNVKTLLADIQINAGTLKLTAHNTTKADARFTYTKDAWKPQVKYNGEPGQGMLSIKQPKEENTNMKDKDRNDWAIILPQEVATNLKLRMGAGETNVDLRGAKLNRVVVDAGAGEFNVNLANTSVSELDVNAGVGEVNLDLSGKRNNNLKASINGGIGSLNLVLPRETGVRVKVNGLGSLDNSGFKKQGGYYVNDMYGKTSHSLEITINGGLGNVELAMEK</sequence>
<dbReference type="OrthoDB" id="892562at2"/>
<comment type="caution">
    <text evidence="2">The sequence shown here is derived from an EMBL/GenBank/DDBJ whole genome shotgun (WGS) entry which is preliminary data.</text>
</comment>
<evidence type="ECO:0000313" key="2">
    <source>
        <dbReference type="EMBL" id="RDC65522.1"/>
    </source>
</evidence>
<dbReference type="Proteomes" id="UP000253919">
    <property type="component" value="Unassembled WGS sequence"/>
</dbReference>
<dbReference type="EMBL" id="QASA01000001">
    <property type="protein sequence ID" value="RDC65522.1"/>
    <property type="molecule type" value="Genomic_DNA"/>
</dbReference>